<feature type="compositionally biased region" description="Low complexity" evidence="2">
    <location>
        <begin position="334"/>
        <end position="345"/>
    </location>
</feature>
<feature type="compositionally biased region" description="Basic and acidic residues" evidence="2">
    <location>
        <begin position="401"/>
        <end position="412"/>
    </location>
</feature>
<evidence type="ECO:0000256" key="2">
    <source>
        <dbReference type="SAM" id="MobiDB-lite"/>
    </source>
</evidence>
<feature type="region of interest" description="Disordered" evidence="2">
    <location>
        <begin position="316"/>
        <end position="359"/>
    </location>
</feature>
<feature type="domain" description="CCHC-type" evidence="3">
    <location>
        <begin position="184"/>
        <end position="198"/>
    </location>
</feature>
<dbReference type="Proteomes" id="UP000237631">
    <property type="component" value="Unassembled WGS sequence"/>
</dbReference>
<evidence type="ECO:0000313" key="4">
    <source>
        <dbReference type="EMBL" id="PPJ50730.1"/>
    </source>
</evidence>
<dbReference type="AlphaFoldDB" id="A0A2S6BTB9"/>
<dbReference type="EMBL" id="PNEN01001777">
    <property type="protein sequence ID" value="PPJ50730.1"/>
    <property type="molecule type" value="Genomic_DNA"/>
</dbReference>
<reference evidence="5" key="1">
    <citation type="journal article" date="2017" name="bioRxiv">
        <title>Conservation of a gene cluster reveals novel cercosporin biosynthetic mechanisms and extends production to the genus Colletotrichum.</title>
        <authorList>
            <person name="de Jonge R."/>
            <person name="Ebert M.K."/>
            <person name="Huitt-Roehl C.R."/>
            <person name="Pal P."/>
            <person name="Suttle J.C."/>
            <person name="Spanner R.E."/>
            <person name="Neubauer J.D."/>
            <person name="Jurick W.M.II."/>
            <person name="Stott K.A."/>
            <person name="Secor G.A."/>
            <person name="Thomma B.P.H.J."/>
            <person name="Van de Peer Y."/>
            <person name="Townsend C.A."/>
            <person name="Bolton M.D."/>
        </authorList>
    </citation>
    <scope>NUCLEOTIDE SEQUENCE [LARGE SCALE GENOMIC DNA]</scope>
    <source>
        <strain evidence="5">CBS538.71</strain>
    </source>
</reference>
<feature type="region of interest" description="Disordered" evidence="2">
    <location>
        <begin position="388"/>
        <end position="447"/>
    </location>
</feature>
<keyword evidence="1" id="KW-0479">Metal-binding</keyword>
<organism evidence="4 5">
    <name type="scientific">Cercospora berteroae</name>
    <dbReference type="NCBI Taxonomy" id="357750"/>
    <lineage>
        <taxon>Eukaryota</taxon>
        <taxon>Fungi</taxon>
        <taxon>Dikarya</taxon>
        <taxon>Ascomycota</taxon>
        <taxon>Pezizomycotina</taxon>
        <taxon>Dothideomycetes</taxon>
        <taxon>Dothideomycetidae</taxon>
        <taxon>Mycosphaerellales</taxon>
        <taxon>Mycosphaerellaceae</taxon>
        <taxon>Cercospora</taxon>
    </lineage>
</organism>
<keyword evidence="5" id="KW-1185">Reference proteome</keyword>
<evidence type="ECO:0000313" key="5">
    <source>
        <dbReference type="Proteomes" id="UP000237631"/>
    </source>
</evidence>
<gene>
    <name evidence="4" type="ORF">CBER1_08130</name>
</gene>
<dbReference type="GO" id="GO:0008270">
    <property type="term" value="F:zinc ion binding"/>
    <property type="evidence" value="ECO:0007669"/>
    <property type="project" value="UniProtKB-KW"/>
</dbReference>
<keyword evidence="1" id="KW-0863">Zinc-finger</keyword>
<accession>A0A2S6BTB9</accession>
<dbReference type="OrthoDB" id="3644300at2759"/>
<name>A0A2S6BTB9_9PEZI</name>
<feature type="compositionally biased region" description="Polar residues" evidence="2">
    <location>
        <begin position="20"/>
        <end position="29"/>
    </location>
</feature>
<dbReference type="InterPro" id="IPR001878">
    <property type="entry name" value="Znf_CCHC"/>
</dbReference>
<evidence type="ECO:0000259" key="3">
    <source>
        <dbReference type="PROSITE" id="PS50158"/>
    </source>
</evidence>
<keyword evidence="1" id="KW-0862">Zinc</keyword>
<sequence>MSTQDAADMERPPPKRPGSPSASCPQNQPAKRPCLDRDDAKPASPSAPQTRCLHCGADGHDFSDCITWCKDCQVGLPGFLCPHSRGVQASLPAVSVIANANATATTDAIAMPTATINAATDAARKTNRIATTGAMIDGGLKTSAAYKALALFPRGSGALPEHNIVSQAVIPSDDGRKPEEPFLRCLRCGGTGHLPTHCNVRILNPPQAPAELKGGPQAPITSSDSREPEMPWVAARLPSAGLPALEGVTPERLAMIAATPTVEEEEVEEEVAFDETLGPLKSGTNETPLGHPRRDLSGRVVLSSGQSDLADLRAKAEATCGHPPRGPASDLRRAPGTAPHAAPAPALHPAPRPLHPADRMMGYGSAASLGAPPGLDGGFSIYGASRNTSRFNDTYPPTYERPSKVPSNDRRASTTRPSRADASPLMNGPPRGPDQRPSRPPTNNHVFNMTSNAIAQANKFKGTANKGDKKNVERYSAHHMGIWADLHQHVAEVVHGARDPSRDKNNGDDHNVVRKALNAASNILKPLVLRDQRRNQLNPDLSLRAGFTQVRVGNDGFPIEEVDEVHVKSEH</sequence>
<feature type="region of interest" description="Disordered" evidence="2">
    <location>
        <begin position="1"/>
        <end position="49"/>
    </location>
</feature>
<dbReference type="PROSITE" id="PS50158">
    <property type="entry name" value="ZF_CCHC"/>
    <property type="match status" value="1"/>
</dbReference>
<evidence type="ECO:0000256" key="1">
    <source>
        <dbReference type="PROSITE-ProRule" id="PRU00047"/>
    </source>
</evidence>
<proteinExistence type="predicted"/>
<dbReference type="GO" id="GO:0003676">
    <property type="term" value="F:nucleic acid binding"/>
    <property type="evidence" value="ECO:0007669"/>
    <property type="project" value="InterPro"/>
</dbReference>
<protein>
    <recommendedName>
        <fullName evidence="3">CCHC-type domain-containing protein</fullName>
    </recommendedName>
</protein>
<comment type="caution">
    <text evidence="4">The sequence shown here is derived from an EMBL/GenBank/DDBJ whole genome shotgun (WGS) entry which is preliminary data.</text>
</comment>